<dbReference type="Proteomes" id="UP000256334">
    <property type="component" value="Unassembled WGS sequence"/>
</dbReference>
<dbReference type="RefSeq" id="WP_115854581.1">
    <property type="nucleotide sequence ID" value="NZ_QRDJ01000008.1"/>
</dbReference>
<dbReference type="Gene3D" id="3.40.50.300">
    <property type="entry name" value="P-loop containing nucleotide triphosphate hydrolases"/>
    <property type="match status" value="1"/>
</dbReference>
<dbReference type="AlphaFoldDB" id="A0A3D9DT79"/>
<organism evidence="1 2">
    <name type="scientific">Kushneria indalinina DSM 14324</name>
    <dbReference type="NCBI Taxonomy" id="1122140"/>
    <lineage>
        <taxon>Bacteria</taxon>
        <taxon>Pseudomonadati</taxon>
        <taxon>Pseudomonadota</taxon>
        <taxon>Gammaproteobacteria</taxon>
        <taxon>Oceanospirillales</taxon>
        <taxon>Halomonadaceae</taxon>
        <taxon>Kushneria</taxon>
    </lineage>
</organism>
<evidence type="ECO:0000313" key="2">
    <source>
        <dbReference type="Proteomes" id="UP000256334"/>
    </source>
</evidence>
<keyword evidence="2" id="KW-1185">Reference proteome</keyword>
<dbReference type="PANTHER" id="PTHR10285">
    <property type="entry name" value="URIDINE KINASE"/>
    <property type="match status" value="1"/>
</dbReference>
<evidence type="ECO:0008006" key="3">
    <source>
        <dbReference type="Google" id="ProtNLM"/>
    </source>
</evidence>
<protein>
    <recommendedName>
        <fullName evidence="3">Pantothenate kinase</fullName>
    </recommendedName>
</protein>
<sequence length="231" mass="25507">MSTPVSSDHGASENDIAGIAIDEAVVAAARALIRDRPRALLGLVGAPGAGKSSVSEALLSHLGEQMQVVPMDGYHLSNRELARLGRAERKGAPDTFDGAGYVSLLERLRTPKADEIVYAPGFYREIEEPIAASIAVPPDTPLVVTEGNYLLMEEAPWDRVRAMLDEIWYVEVDTELREQWLVERHMRFGRSELDARAWVASTDRPNAERIEATRARADRLIGWDGGCIRFL</sequence>
<evidence type="ECO:0000313" key="1">
    <source>
        <dbReference type="EMBL" id="REC93953.1"/>
    </source>
</evidence>
<dbReference type="EMBL" id="QRDJ01000008">
    <property type="protein sequence ID" value="REC93953.1"/>
    <property type="molecule type" value="Genomic_DNA"/>
</dbReference>
<reference evidence="1 2" key="1">
    <citation type="submission" date="2018-07" db="EMBL/GenBank/DDBJ databases">
        <title>Genomic Encyclopedia of Type Strains, Phase IV (KMG-IV): sequencing the most valuable type-strain genomes for metagenomic binning, comparative biology and taxonomic classification.</title>
        <authorList>
            <person name="Goeker M."/>
        </authorList>
    </citation>
    <scope>NUCLEOTIDE SEQUENCE [LARGE SCALE GENOMIC DNA]</scope>
    <source>
        <strain evidence="1 2">DSM 14324</strain>
    </source>
</reference>
<accession>A0A3D9DT79</accession>
<name>A0A3D9DT79_9GAMM</name>
<gene>
    <name evidence="1" type="ORF">C8D72_2317</name>
</gene>
<dbReference type="SUPFAM" id="SSF52540">
    <property type="entry name" value="P-loop containing nucleoside triphosphate hydrolases"/>
    <property type="match status" value="1"/>
</dbReference>
<comment type="caution">
    <text evidence="1">The sequence shown here is derived from an EMBL/GenBank/DDBJ whole genome shotgun (WGS) entry which is preliminary data.</text>
</comment>
<dbReference type="OrthoDB" id="1550976at2"/>
<proteinExistence type="predicted"/>
<dbReference type="NCBIfam" id="NF006743">
    <property type="entry name" value="PRK09270.1-2"/>
    <property type="match status" value="1"/>
</dbReference>
<dbReference type="InterPro" id="IPR027417">
    <property type="entry name" value="P-loop_NTPase"/>
</dbReference>